<feature type="compositionally biased region" description="Basic and acidic residues" evidence="6">
    <location>
        <begin position="282"/>
        <end position="303"/>
    </location>
</feature>
<feature type="region of interest" description="Disordered" evidence="6">
    <location>
        <begin position="134"/>
        <end position="803"/>
    </location>
</feature>
<evidence type="ECO:0000256" key="3">
    <source>
        <dbReference type="ARBA" id="ARBA00023163"/>
    </source>
</evidence>
<evidence type="ECO:0000256" key="4">
    <source>
        <dbReference type="ARBA" id="ARBA00023242"/>
    </source>
</evidence>
<accession>A0A2T9YE20</accession>
<keyword evidence="2" id="KW-0805">Transcription regulation</keyword>
<evidence type="ECO:0000313" key="8">
    <source>
        <dbReference type="EMBL" id="PVU90576.1"/>
    </source>
</evidence>
<feature type="domain" description="YEATS" evidence="7">
    <location>
        <begin position="1"/>
        <end position="139"/>
    </location>
</feature>
<feature type="compositionally biased region" description="Polar residues" evidence="6">
    <location>
        <begin position="591"/>
        <end position="605"/>
    </location>
</feature>
<feature type="compositionally biased region" description="Polar residues" evidence="6">
    <location>
        <begin position="205"/>
        <end position="241"/>
    </location>
</feature>
<feature type="compositionally biased region" description="Basic and acidic residues" evidence="6">
    <location>
        <begin position="134"/>
        <end position="150"/>
    </location>
</feature>
<dbReference type="GO" id="GO:0006355">
    <property type="term" value="P:regulation of DNA-templated transcription"/>
    <property type="evidence" value="ECO:0007669"/>
    <property type="project" value="InterPro"/>
</dbReference>
<feature type="compositionally biased region" description="Basic and acidic residues" evidence="6">
    <location>
        <begin position="321"/>
        <end position="333"/>
    </location>
</feature>
<feature type="compositionally biased region" description="Basic and acidic residues" evidence="6">
    <location>
        <begin position="447"/>
        <end position="461"/>
    </location>
</feature>
<dbReference type="InterPro" id="IPR005033">
    <property type="entry name" value="YEATS"/>
</dbReference>
<evidence type="ECO:0000256" key="1">
    <source>
        <dbReference type="ARBA" id="ARBA00022408"/>
    </source>
</evidence>
<evidence type="ECO:0000313" key="9">
    <source>
        <dbReference type="Proteomes" id="UP000245699"/>
    </source>
</evidence>
<feature type="compositionally biased region" description="Polar residues" evidence="6">
    <location>
        <begin position="549"/>
        <end position="567"/>
    </location>
</feature>
<organism evidence="8 9">
    <name type="scientific">Furculomyces boomerangus</name>
    <dbReference type="NCBI Taxonomy" id="61424"/>
    <lineage>
        <taxon>Eukaryota</taxon>
        <taxon>Fungi</taxon>
        <taxon>Fungi incertae sedis</taxon>
        <taxon>Zoopagomycota</taxon>
        <taxon>Kickxellomycotina</taxon>
        <taxon>Harpellomycetes</taxon>
        <taxon>Harpellales</taxon>
        <taxon>Harpellaceae</taxon>
        <taxon>Furculomyces</taxon>
    </lineage>
</organism>
<feature type="compositionally biased region" description="Basic and acidic residues" evidence="6">
    <location>
        <begin position="259"/>
        <end position="271"/>
    </location>
</feature>
<evidence type="ECO:0000259" key="7">
    <source>
        <dbReference type="PROSITE" id="PS51037"/>
    </source>
</evidence>
<dbReference type="PANTHER" id="PTHR47573:SF1">
    <property type="entry name" value="PROTEIN AF-9 HOMOLOG"/>
    <property type="match status" value="1"/>
</dbReference>
<dbReference type="Proteomes" id="UP000245699">
    <property type="component" value="Unassembled WGS sequence"/>
</dbReference>
<evidence type="ECO:0000256" key="2">
    <source>
        <dbReference type="ARBA" id="ARBA00023015"/>
    </source>
</evidence>
<reference evidence="8 9" key="1">
    <citation type="journal article" date="2018" name="MBio">
        <title>Comparative Genomics Reveals the Core Gene Toolbox for the Fungus-Insect Symbiosis.</title>
        <authorList>
            <person name="Wang Y."/>
            <person name="Stata M."/>
            <person name="Wang W."/>
            <person name="Stajich J.E."/>
            <person name="White M.M."/>
            <person name="Moncalvo J.M."/>
        </authorList>
    </citation>
    <scope>NUCLEOTIDE SEQUENCE [LARGE SCALE GENOMIC DNA]</scope>
    <source>
        <strain evidence="8 9">AUS-77-4</strain>
    </source>
</reference>
<feature type="compositionally biased region" description="Low complexity" evidence="6">
    <location>
        <begin position="151"/>
        <end position="177"/>
    </location>
</feature>
<name>A0A2T9YE20_9FUNG</name>
<feature type="compositionally biased region" description="Polar residues" evidence="6">
    <location>
        <begin position="385"/>
        <end position="413"/>
    </location>
</feature>
<feature type="compositionally biased region" description="Basic and acidic residues" evidence="6">
    <location>
        <begin position="778"/>
        <end position="793"/>
    </location>
</feature>
<dbReference type="STRING" id="61424.A0A2T9YE20"/>
<feature type="compositionally biased region" description="Basic and acidic residues" evidence="6">
    <location>
        <begin position="694"/>
        <end position="710"/>
    </location>
</feature>
<feature type="compositionally biased region" description="Polar residues" evidence="6">
    <location>
        <begin position="715"/>
        <end position="729"/>
    </location>
</feature>
<dbReference type="GO" id="GO:0005634">
    <property type="term" value="C:nucleus"/>
    <property type="evidence" value="ECO:0007669"/>
    <property type="project" value="UniProtKB-SubCell"/>
</dbReference>
<keyword evidence="4 5" id="KW-0539">Nucleus</keyword>
<dbReference type="OrthoDB" id="1741717at2759"/>
<feature type="compositionally biased region" description="Basic residues" evidence="6">
    <location>
        <begin position="370"/>
        <end position="381"/>
    </location>
</feature>
<comment type="caution">
    <text evidence="8">The sequence shown here is derived from an EMBL/GenBank/DDBJ whole genome shotgun (WGS) entry which is preliminary data.</text>
</comment>
<dbReference type="InterPro" id="IPR038704">
    <property type="entry name" value="YEAST_sf"/>
</dbReference>
<feature type="compositionally biased region" description="Basic and acidic residues" evidence="6">
    <location>
        <begin position="523"/>
        <end position="536"/>
    </location>
</feature>
<gene>
    <name evidence="8" type="ORF">BB559_004543</name>
</gene>
<dbReference type="PROSITE" id="PS51037">
    <property type="entry name" value="YEATS"/>
    <property type="match status" value="1"/>
</dbReference>
<feature type="compositionally biased region" description="Polar residues" evidence="6">
    <location>
        <begin position="741"/>
        <end position="750"/>
    </location>
</feature>
<keyword evidence="3" id="KW-0804">Transcription</keyword>
<feature type="compositionally biased region" description="Polar residues" evidence="6">
    <location>
        <begin position="498"/>
        <end position="522"/>
    </location>
</feature>
<dbReference type="GO" id="GO:0000785">
    <property type="term" value="C:chromatin"/>
    <property type="evidence" value="ECO:0007669"/>
    <property type="project" value="UniProtKB-ARBA"/>
</dbReference>
<feature type="compositionally biased region" description="Basic and acidic residues" evidence="6">
    <location>
        <begin position="730"/>
        <end position="739"/>
    </location>
</feature>
<feature type="compositionally biased region" description="Basic and acidic residues" evidence="6">
    <location>
        <begin position="751"/>
        <end position="762"/>
    </location>
</feature>
<feature type="compositionally biased region" description="Polar residues" evidence="6">
    <location>
        <begin position="794"/>
        <end position="803"/>
    </location>
</feature>
<dbReference type="EMBL" id="MBFT01000472">
    <property type="protein sequence ID" value="PVU90576.1"/>
    <property type="molecule type" value="Genomic_DNA"/>
</dbReference>
<protein>
    <recommendedName>
        <fullName evidence="1">Protein AF-9 homolog</fullName>
    </recommendedName>
</protein>
<feature type="compositionally biased region" description="Basic residues" evidence="6">
    <location>
        <begin position="667"/>
        <end position="676"/>
    </location>
</feature>
<dbReference type="Gene3D" id="2.60.40.1970">
    <property type="entry name" value="YEATS domain"/>
    <property type="match status" value="1"/>
</dbReference>
<feature type="compositionally biased region" description="Polar residues" evidence="6">
    <location>
        <begin position="763"/>
        <end position="777"/>
    </location>
</feature>
<dbReference type="PANTHER" id="PTHR47573">
    <property type="entry name" value="PROTEIN AF-9 HOMOLOG"/>
    <property type="match status" value="1"/>
</dbReference>
<dbReference type="AlphaFoldDB" id="A0A2T9YE20"/>
<evidence type="ECO:0000256" key="5">
    <source>
        <dbReference type="PROSITE-ProRule" id="PRU00376"/>
    </source>
</evidence>
<dbReference type="Pfam" id="PF03366">
    <property type="entry name" value="YEATS"/>
    <property type="match status" value="1"/>
</dbReference>
<proteinExistence type="predicted"/>
<keyword evidence="9" id="KW-1185">Reference proteome</keyword>
<evidence type="ECO:0000256" key="6">
    <source>
        <dbReference type="SAM" id="MobiDB-lite"/>
    </source>
</evidence>
<comment type="subcellular location">
    <subcellularLocation>
        <location evidence="5">Nucleus</location>
    </subcellularLocation>
</comment>
<dbReference type="InterPro" id="IPR055129">
    <property type="entry name" value="YEATS_dom"/>
</dbReference>
<feature type="compositionally biased region" description="Basic and acidic residues" evidence="6">
    <location>
        <begin position="178"/>
        <end position="188"/>
    </location>
</feature>
<feature type="compositionally biased region" description="Low complexity" evidence="6">
    <location>
        <begin position="677"/>
        <end position="692"/>
    </location>
</feature>
<sequence>MDSQNTIVTLAIKTVQKPSPDNKIDKESGYPLKVWSINILEGRPGITQNSKALPYIKKVEFHLHETFPNSIRVVSKPPFSVSEKGWGEFTLVLVIFFNDKKIRPKEIYHDLSFQRGPEYTEKYNIELGKKFHKNSLESKKKSPEYKKPKSDSPSQKSTKPSQSSPFYSSSPLSSQHSYSDHDSEDRNSPRTKKSIYHESEKPKHPSTTPLKKPENSNPLNSYRKISNSQQNTSNEYRTSLKTNRKHSISDMSSSEDSSGENRKQRSYERSQKRQNQTSNLLDDTKRPTSKDIKDKPYKKERYNDSAVASDNIRKKTQSPSEKQEQSLKNEKLAKNKNASEGLEPIKKKPIETPTQQSNVLPKKRTDSSRPRKSVLAKLKSKTVRESSGNMSYLNSKKPISNQQKINDQVTPKTVGNIKDQNIRDSERQSQQNRPLGASSIGSIYDSADEKYRQKPEKKTNFEKSPAPKTKPSMKVQDYEQEINSPRRKIIVEKLVPNQKLSKLTSKQKISPDASINSSNPYRNDSHRTVNTPERKPGLLGDSYKPPTKLGSSSNKPPSDFTKPNRSTGLYIKPKSSKASPNHFAPDATSALLPNNKNEKNTTSPISPLEHKPHPELGPNPIPILKKSQLPRNMQSPENINNIESSNKKRNTLPFENHDIDSNDAPSHIHKRARVRGSGRFSSGSTRNSGFGRENPFENKSPNEKAVHSGEFKYNSDINYDSSGGSNYDNKSSKYDDRSPKSGGNSNTWYENNEKHPRPERSSTSEYKSNQEGNSSIRKVSDRSKIETDSEKTPISKQSPNNMGQTTIKTEHINIQPTVTITKNSVAPKQRYDLLDEVSEKISKLSKPESIQLVGLLHKYSLESLNSTRTKDNNQITSSDITNNACNTIENEGYYECDLEELSNEALSSIWTHLNSVESV</sequence>